<evidence type="ECO:0000256" key="3">
    <source>
        <dbReference type="ARBA" id="ARBA00023163"/>
    </source>
</evidence>
<protein>
    <submittedName>
        <fullName evidence="5">Helix-turn-helix domain-containing protein</fullName>
    </submittedName>
</protein>
<evidence type="ECO:0000256" key="1">
    <source>
        <dbReference type="ARBA" id="ARBA00023015"/>
    </source>
</evidence>
<accession>A0ABU4ZG33</accession>
<feature type="domain" description="HTH araC/xylS-type" evidence="4">
    <location>
        <begin position="193"/>
        <end position="294"/>
    </location>
</feature>
<reference evidence="5 6" key="1">
    <citation type="submission" date="2023-08" db="EMBL/GenBank/DDBJ databases">
        <title>Implementing the SeqCode for naming new Mesorhizobium species isolated from Vachellia karroo root nodules.</title>
        <authorList>
            <person name="Van Lill M."/>
        </authorList>
    </citation>
    <scope>NUCLEOTIDE SEQUENCE [LARGE SCALE GENOMIC DNA]</scope>
    <source>
        <strain evidence="5 6">MSK 1335</strain>
    </source>
</reference>
<name>A0ABU4ZG33_9HYPH</name>
<dbReference type="PANTHER" id="PTHR46796:SF12">
    <property type="entry name" value="HTH-TYPE DNA-BINDING TRANSCRIPTIONAL ACTIVATOR EUTR"/>
    <property type="match status" value="1"/>
</dbReference>
<dbReference type="RefSeq" id="WP_320230741.1">
    <property type="nucleotide sequence ID" value="NZ_JAVIJF010000001.1"/>
</dbReference>
<dbReference type="Pfam" id="PF12833">
    <property type="entry name" value="HTH_18"/>
    <property type="match status" value="1"/>
</dbReference>
<dbReference type="SMART" id="SM00342">
    <property type="entry name" value="HTH_ARAC"/>
    <property type="match status" value="1"/>
</dbReference>
<dbReference type="Gene3D" id="1.10.10.60">
    <property type="entry name" value="Homeodomain-like"/>
    <property type="match status" value="1"/>
</dbReference>
<keyword evidence="2" id="KW-0238">DNA-binding</keyword>
<keyword evidence="6" id="KW-1185">Reference proteome</keyword>
<keyword evidence="1" id="KW-0805">Transcription regulation</keyword>
<dbReference type="PROSITE" id="PS01124">
    <property type="entry name" value="HTH_ARAC_FAMILY_2"/>
    <property type="match status" value="1"/>
</dbReference>
<comment type="caution">
    <text evidence="5">The sequence shown here is derived from an EMBL/GenBank/DDBJ whole genome shotgun (WGS) entry which is preliminary data.</text>
</comment>
<sequence>MLVKVDRLSAGALPSRIRQVQSHGRWAIDFAEFNCALRASGGLDPGSVVLLAVKRASESTICGIQLKDDMILTIPGGTTVTAMIQPGLSYTGAVVPTAIWAEIQAAAAGLIVEQAADRPDAIRLATSDAQTIQSMIEQMADGFAAVASNPAQLERPPVALIEYLGALAEARAVSAEGDKGIAGLGSRHLRQACAAEEFIHAHIGEEIPVIRLCKEIGVSRRQLEYAFRATFAVSPQEFIRTLRLNEARRQLTIARAHGLSVTRVAMEVGITHLGRFAANYRLLFGESPKETFHRTGTA</sequence>
<dbReference type="EMBL" id="JAVIJF010000001">
    <property type="protein sequence ID" value="MDX8523018.1"/>
    <property type="molecule type" value="Genomic_DNA"/>
</dbReference>
<evidence type="ECO:0000313" key="6">
    <source>
        <dbReference type="Proteomes" id="UP001276840"/>
    </source>
</evidence>
<dbReference type="InterPro" id="IPR018060">
    <property type="entry name" value="HTH_AraC"/>
</dbReference>
<dbReference type="PANTHER" id="PTHR46796">
    <property type="entry name" value="HTH-TYPE TRANSCRIPTIONAL ACTIVATOR RHAS-RELATED"/>
    <property type="match status" value="1"/>
</dbReference>
<keyword evidence="3" id="KW-0804">Transcription</keyword>
<evidence type="ECO:0000259" key="4">
    <source>
        <dbReference type="PROSITE" id="PS01124"/>
    </source>
</evidence>
<evidence type="ECO:0000256" key="2">
    <source>
        <dbReference type="ARBA" id="ARBA00023125"/>
    </source>
</evidence>
<dbReference type="PROSITE" id="PS00041">
    <property type="entry name" value="HTH_ARAC_FAMILY_1"/>
    <property type="match status" value="1"/>
</dbReference>
<evidence type="ECO:0000313" key="5">
    <source>
        <dbReference type="EMBL" id="MDX8523018.1"/>
    </source>
</evidence>
<dbReference type="InterPro" id="IPR050204">
    <property type="entry name" value="AraC_XylS_family_regulators"/>
</dbReference>
<gene>
    <name evidence="5" type="ORF">RFM68_00705</name>
</gene>
<dbReference type="InterPro" id="IPR018062">
    <property type="entry name" value="HTH_AraC-typ_CS"/>
</dbReference>
<proteinExistence type="predicted"/>
<dbReference type="Proteomes" id="UP001276840">
    <property type="component" value="Unassembled WGS sequence"/>
</dbReference>
<dbReference type="InterPro" id="IPR009057">
    <property type="entry name" value="Homeodomain-like_sf"/>
</dbReference>
<dbReference type="SUPFAM" id="SSF46689">
    <property type="entry name" value="Homeodomain-like"/>
    <property type="match status" value="1"/>
</dbReference>
<organism evidence="5 6">
    <name type="scientific">Mesorhizobium montanum</name>
    <dbReference type="NCBI Taxonomy" id="3072323"/>
    <lineage>
        <taxon>Bacteria</taxon>
        <taxon>Pseudomonadati</taxon>
        <taxon>Pseudomonadota</taxon>
        <taxon>Alphaproteobacteria</taxon>
        <taxon>Hyphomicrobiales</taxon>
        <taxon>Phyllobacteriaceae</taxon>
        <taxon>Mesorhizobium</taxon>
    </lineage>
</organism>